<comment type="caution">
    <text evidence="5">The sequence shown here is derived from an EMBL/GenBank/DDBJ whole genome shotgun (WGS) entry which is preliminary data.</text>
</comment>
<keyword evidence="3" id="KW-0411">Iron-sulfur</keyword>
<dbReference type="GO" id="GO:0046872">
    <property type="term" value="F:metal ion binding"/>
    <property type="evidence" value="ECO:0007669"/>
    <property type="project" value="UniProtKB-KW"/>
</dbReference>
<accession>B0N2M5</accession>
<dbReference type="eggNOG" id="COG1905">
    <property type="taxonomic scope" value="Bacteria"/>
</dbReference>
<dbReference type="Gene3D" id="3.40.30.10">
    <property type="entry name" value="Glutaredoxin"/>
    <property type="match status" value="1"/>
</dbReference>
<keyword evidence="2" id="KW-0408">Iron</keyword>
<reference evidence="5" key="1">
    <citation type="submission" date="2007-11" db="EMBL/GenBank/DDBJ databases">
        <authorList>
            <person name="Fulton L."/>
            <person name="Clifton S."/>
            <person name="Fulton B."/>
            <person name="Xu J."/>
            <person name="Minx P."/>
            <person name="Pepin K.H."/>
            <person name="Johnson M."/>
            <person name="Thiruvilangam P."/>
            <person name="Bhonagiri V."/>
            <person name="Nash W.E."/>
            <person name="Mardis E.R."/>
            <person name="Wilson R.K."/>
        </authorList>
    </citation>
    <scope>NUCLEOTIDE SEQUENCE [LARGE SCALE GENOMIC DNA]</scope>
    <source>
        <strain evidence="5">DSM 1402</strain>
    </source>
</reference>
<dbReference type="GO" id="GO:0051536">
    <property type="term" value="F:iron-sulfur cluster binding"/>
    <property type="evidence" value="ECO:0007669"/>
    <property type="project" value="UniProtKB-KW"/>
</dbReference>
<dbReference type="CDD" id="cd03064">
    <property type="entry name" value="TRX_Fd_NuoE"/>
    <property type="match status" value="1"/>
</dbReference>
<dbReference type="Proteomes" id="UP000005798">
    <property type="component" value="Unassembled WGS sequence"/>
</dbReference>
<reference evidence="5" key="2">
    <citation type="submission" date="2014-06" db="EMBL/GenBank/DDBJ databases">
        <title>Draft genome sequence of Clostridium ramosum(DSM 1402).</title>
        <authorList>
            <person name="Sudarsanam P."/>
            <person name="Ley R."/>
            <person name="Guruge J."/>
            <person name="Turnbaugh P.J."/>
            <person name="Mahowald M."/>
            <person name="Liep D."/>
            <person name="Gordon J."/>
        </authorList>
    </citation>
    <scope>NUCLEOTIDE SEQUENCE</scope>
    <source>
        <strain evidence="5">DSM 1402</strain>
    </source>
</reference>
<dbReference type="SUPFAM" id="SSF52833">
    <property type="entry name" value="Thioredoxin-like"/>
    <property type="match status" value="1"/>
</dbReference>
<dbReference type="InterPro" id="IPR042128">
    <property type="entry name" value="NuoE_dom"/>
</dbReference>
<keyword evidence="1" id="KW-0479">Metal-binding</keyword>
<dbReference type="Gene3D" id="1.10.10.1590">
    <property type="entry name" value="NADH-quinone oxidoreductase subunit E"/>
    <property type="match status" value="1"/>
</dbReference>
<dbReference type="InterPro" id="IPR041921">
    <property type="entry name" value="NuoE_N"/>
</dbReference>
<evidence type="ECO:0000256" key="4">
    <source>
        <dbReference type="SAM" id="Phobius"/>
    </source>
</evidence>
<name>B0N2M5_9FIRM</name>
<protein>
    <submittedName>
        <fullName evidence="5">Respiratory-chain NADH dehydrogenase 24 Kd subunit</fullName>
    </submittedName>
</protein>
<organism evidence="5 6">
    <name type="scientific">Thomasclavelia ramosa DSM 1402</name>
    <dbReference type="NCBI Taxonomy" id="445974"/>
    <lineage>
        <taxon>Bacteria</taxon>
        <taxon>Bacillati</taxon>
        <taxon>Bacillota</taxon>
        <taxon>Erysipelotrichia</taxon>
        <taxon>Erysipelotrichales</taxon>
        <taxon>Coprobacillaceae</taxon>
        <taxon>Thomasclavelia</taxon>
    </lineage>
</organism>
<keyword evidence="4" id="KW-0812">Transmembrane</keyword>
<evidence type="ECO:0000256" key="2">
    <source>
        <dbReference type="ARBA" id="ARBA00023004"/>
    </source>
</evidence>
<keyword evidence="4" id="KW-0472">Membrane</keyword>
<dbReference type="HOGENOM" id="CLU_1145807_0_0_9"/>
<gene>
    <name evidence="5" type="ORF">CLORAM_01316</name>
</gene>
<evidence type="ECO:0000313" key="5">
    <source>
        <dbReference type="EMBL" id="EDS19319.1"/>
    </source>
</evidence>
<dbReference type="Pfam" id="PF01257">
    <property type="entry name" value="2Fe-2S_thioredx"/>
    <property type="match status" value="1"/>
</dbReference>
<dbReference type="InterPro" id="IPR028431">
    <property type="entry name" value="NADP_DH_HndA-like"/>
</dbReference>
<evidence type="ECO:0000256" key="3">
    <source>
        <dbReference type="ARBA" id="ARBA00023014"/>
    </source>
</evidence>
<proteinExistence type="predicted"/>
<keyword evidence="6" id="KW-1185">Reference proteome</keyword>
<evidence type="ECO:0000256" key="1">
    <source>
        <dbReference type="ARBA" id="ARBA00022723"/>
    </source>
</evidence>
<dbReference type="InterPro" id="IPR036249">
    <property type="entry name" value="Thioredoxin-like_sf"/>
</dbReference>
<sequence length="242" mass="27307">MQLQSRILNVIDSSQYLLSDYFNIEKINCVYILAYLSNIYFFIYRYNLQIYGTFDLIVFKALSTYVIIKSNDKKERGVKMKKLKQEYLDKIDEIVAKHKDEKGPMKLMLHEIQNELGYIPFEAMEKISETIGVPVSKVYGVVTFYSQFTTEPKGKHVIAVCLGTACYVNGSQTILDLLCEMTGCEVNSTSPDGLFSIDATRCVGACGLAPVVSVDGIVFGCTKQLEDLKMLVLDYLKEEAPC</sequence>
<dbReference type="EMBL" id="ABFX02000004">
    <property type="protein sequence ID" value="EDS19319.1"/>
    <property type="molecule type" value="Genomic_DNA"/>
</dbReference>
<keyword evidence="4" id="KW-1133">Transmembrane helix</keyword>
<evidence type="ECO:0000313" key="6">
    <source>
        <dbReference type="Proteomes" id="UP000005798"/>
    </source>
</evidence>
<dbReference type="PANTHER" id="PTHR43342:SF2">
    <property type="entry name" value="POTENTIAL NAD-REDUCING HYDROGENASE SUBUNIT"/>
    <property type="match status" value="1"/>
</dbReference>
<dbReference type="PANTHER" id="PTHR43342">
    <property type="entry name" value="NADH-QUINONE OXIDOREDUCTASE, E SUBUNIT"/>
    <property type="match status" value="1"/>
</dbReference>
<dbReference type="AlphaFoldDB" id="B0N2M5"/>
<feature type="transmembrane region" description="Helical" evidence="4">
    <location>
        <begin position="27"/>
        <end position="44"/>
    </location>
</feature>